<dbReference type="AlphaFoldDB" id="A0A2A3Z3G9"/>
<accession>A0A2A3Z3G9</accession>
<comment type="caution">
    <text evidence="1">The sequence shown here is derived from an EMBL/GenBank/DDBJ whole genome shotgun (WGS) entry which is preliminary data.</text>
</comment>
<evidence type="ECO:0000313" key="1">
    <source>
        <dbReference type="EMBL" id="PCC46069.1"/>
    </source>
</evidence>
<sequence>MEILNQPFSGHFGDRLIEMLDSKKYRSLNMIVAFAKNSGFLRIKDALERFRDRGGEINAYVGVDLGGTSYEALIGLHLAVDSLYVVHAETSQTFHSKIYNFIGEHESLANVGSHNLTGGGLWTNFESSAFLSAARFGKSEPDFQTAIDDYIKNLTNLGDSFQKIENRDQIDHLLEHEYVLKEVIQHVRRNESESSELEKELSKLFGPGAPASLPRVSRKIPTVSERAIPNLDENPVLWYATQKMTGGSGNQFDLSKTSFVVEGDPSGTPYEIADKKFMRGTVEFFGVDSSAEEETTTITINFDGRDYEGNIIRMHQNKRSNGTWRLQLQGADSTGRQINDAFRSKGGSDYLKQTIVTFMRISDRYYSMSVFSERNVDRFKKASQLWGHNGPTATGRPIGII</sequence>
<proteinExistence type="predicted"/>
<name>A0A2A3Z3G9_BREAU</name>
<organism evidence="1 2">
    <name type="scientific">Brevibacterium aurantiacum</name>
    <dbReference type="NCBI Taxonomy" id="273384"/>
    <lineage>
        <taxon>Bacteria</taxon>
        <taxon>Bacillati</taxon>
        <taxon>Actinomycetota</taxon>
        <taxon>Actinomycetes</taxon>
        <taxon>Micrococcales</taxon>
        <taxon>Brevibacteriaceae</taxon>
        <taxon>Brevibacterium</taxon>
    </lineage>
</organism>
<dbReference type="Gene3D" id="3.30.870.10">
    <property type="entry name" value="Endonuclease Chain A"/>
    <property type="match status" value="1"/>
</dbReference>
<evidence type="ECO:0000313" key="2">
    <source>
        <dbReference type="Proteomes" id="UP000217564"/>
    </source>
</evidence>
<evidence type="ECO:0008006" key="3">
    <source>
        <dbReference type="Google" id="ProtNLM"/>
    </source>
</evidence>
<dbReference type="RefSeq" id="WP_096162369.1">
    <property type="nucleotide sequence ID" value="NZ_JABUXY010000024.1"/>
</dbReference>
<dbReference type="Proteomes" id="UP000217564">
    <property type="component" value="Unassembled WGS sequence"/>
</dbReference>
<gene>
    <name evidence="1" type="ORF">CIK64_12305</name>
</gene>
<dbReference type="EMBL" id="NRGP01000017">
    <property type="protein sequence ID" value="PCC46069.1"/>
    <property type="molecule type" value="Genomic_DNA"/>
</dbReference>
<reference evidence="1 2" key="1">
    <citation type="journal article" date="2017" name="Elife">
        <title>Extensive horizontal gene transfer in cheese-associated bacteria.</title>
        <authorList>
            <person name="Bonham K.S."/>
            <person name="Wolfe B.E."/>
            <person name="Dutton R.J."/>
        </authorList>
    </citation>
    <scope>NUCLEOTIDE SEQUENCE [LARGE SCALE GENOMIC DNA]</scope>
    <source>
        <strain evidence="1 2">947_7</strain>
    </source>
</reference>
<protein>
    <recommendedName>
        <fullName evidence="3">Phospholipase D-like domain-containing protein</fullName>
    </recommendedName>
</protein>